<proteinExistence type="predicted"/>
<dbReference type="PANTHER" id="PTHR31649">
    <property type="entry name" value="AGAP009604-PA"/>
    <property type="match status" value="1"/>
</dbReference>
<reference evidence="1 2" key="1">
    <citation type="submission" date="2015-04" db="EMBL/GenBank/DDBJ databases">
        <authorList>
            <person name="Syromyatnikov M.Y."/>
            <person name="Popov V.N."/>
        </authorList>
    </citation>
    <scope>NUCLEOTIDE SEQUENCE [LARGE SCALE GENOMIC DNA]</scope>
</reference>
<dbReference type="InterPro" id="IPR006616">
    <property type="entry name" value="DM9_repeat"/>
</dbReference>
<gene>
    <name evidence="1" type="ORF">CLUMA_CG005921</name>
</gene>
<evidence type="ECO:0000313" key="1">
    <source>
        <dbReference type="EMBL" id="CRK92339.1"/>
    </source>
</evidence>
<dbReference type="SMART" id="SM00696">
    <property type="entry name" value="DM9"/>
    <property type="match status" value="2"/>
</dbReference>
<accession>A0A1J1HWH4</accession>
<dbReference type="Pfam" id="PF11901">
    <property type="entry name" value="DM9"/>
    <property type="match status" value="1"/>
</dbReference>
<keyword evidence="2" id="KW-1185">Reference proteome</keyword>
<dbReference type="PANTHER" id="PTHR31649:SF1">
    <property type="entry name" value="FARNESOIC ACID O-METHYL TRANSFERASE DOMAIN-CONTAINING PROTEIN"/>
    <property type="match status" value="1"/>
</dbReference>
<protein>
    <submittedName>
        <fullName evidence="1">CLUMA_CG005921, isoform A</fullName>
    </submittedName>
</protein>
<name>A0A1J1HWH4_9DIPT</name>
<dbReference type="OrthoDB" id="2142040at2759"/>
<dbReference type="EMBL" id="CVRI01000026">
    <property type="protein sequence ID" value="CRK92339.1"/>
    <property type="molecule type" value="Genomic_DNA"/>
</dbReference>
<dbReference type="Proteomes" id="UP000183832">
    <property type="component" value="Unassembled WGS sequence"/>
</dbReference>
<evidence type="ECO:0000313" key="2">
    <source>
        <dbReference type="Proteomes" id="UP000183832"/>
    </source>
</evidence>
<dbReference type="AlphaFoldDB" id="A0A1J1HWH4"/>
<organism evidence="1 2">
    <name type="scientific">Clunio marinus</name>
    <dbReference type="NCBI Taxonomy" id="568069"/>
    <lineage>
        <taxon>Eukaryota</taxon>
        <taxon>Metazoa</taxon>
        <taxon>Ecdysozoa</taxon>
        <taxon>Arthropoda</taxon>
        <taxon>Hexapoda</taxon>
        <taxon>Insecta</taxon>
        <taxon>Pterygota</taxon>
        <taxon>Neoptera</taxon>
        <taxon>Endopterygota</taxon>
        <taxon>Diptera</taxon>
        <taxon>Nematocera</taxon>
        <taxon>Chironomoidea</taxon>
        <taxon>Chironomidae</taxon>
        <taxon>Clunio</taxon>
    </lineage>
</organism>
<sequence>MGTSVGCAPSPEPLWVNAVVGAIPEGAFNGGYDNGINLILCRALHEGVLIPGKFIPTYGCHVGLGGTEYEKKEFEVYVGSGSWVAGAGSNIPPNAVLGVEPEDGGPVYVCRANHVGSVTIGKLSTQGVCYIPHGWQEHSYTDFEVLTS</sequence>